<dbReference type="InterPro" id="IPR036390">
    <property type="entry name" value="WH_DNA-bd_sf"/>
</dbReference>
<dbReference type="SMART" id="SM01134">
    <property type="entry name" value="DeoRC"/>
    <property type="match status" value="1"/>
</dbReference>
<dbReference type="PANTHER" id="PTHR30363:SF44">
    <property type="entry name" value="AGA OPERON TRANSCRIPTIONAL REPRESSOR-RELATED"/>
    <property type="match status" value="1"/>
</dbReference>
<protein>
    <submittedName>
        <fullName evidence="4">DeoR/GlpR family DNA-binding transcription regulator</fullName>
    </submittedName>
</protein>
<dbReference type="Pfam" id="PF08220">
    <property type="entry name" value="HTH_DeoR"/>
    <property type="match status" value="1"/>
</dbReference>
<dbReference type="Gene3D" id="1.10.10.10">
    <property type="entry name" value="Winged helix-like DNA-binding domain superfamily/Winged helix DNA-binding domain"/>
    <property type="match status" value="1"/>
</dbReference>
<feature type="domain" description="HTH deoR-type" evidence="3">
    <location>
        <begin position="10"/>
        <end position="65"/>
    </location>
</feature>
<evidence type="ECO:0000313" key="5">
    <source>
        <dbReference type="Proteomes" id="UP001204320"/>
    </source>
</evidence>
<dbReference type="SUPFAM" id="SSF46785">
    <property type="entry name" value="Winged helix' DNA-binding domain"/>
    <property type="match status" value="1"/>
</dbReference>
<dbReference type="PANTHER" id="PTHR30363">
    <property type="entry name" value="HTH-TYPE TRANSCRIPTIONAL REGULATOR SRLR-RELATED"/>
    <property type="match status" value="1"/>
</dbReference>
<accession>A0ABT1Z7X3</accession>
<keyword evidence="1" id="KW-0805">Transcription regulation</keyword>
<dbReference type="InterPro" id="IPR014036">
    <property type="entry name" value="DeoR-like_C"/>
</dbReference>
<dbReference type="InterPro" id="IPR050313">
    <property type="entry name" value="Carb_Metab_HTH_regulators"/>
</dbReference>
<dbReference type="SMART" id="SM00420">
    <property type="entry name" value="HTH_DEOR"/>
    <property type="match status" value="1"/>
</dbReference>
<evidence type="ECO:0000256" key="2">
    <source>
        <dbReference type="ARBA" id="ARBA00023163"/>
    </source>
</evidence>
<evidence type="ECO:0000313" key="4">
    <source>
        <dbReference type="EMBL" id="MCR9036305.1"/>
    </source>
</evidence>
<dbReference type="Gene3D" id="3.40.50.1360">
    <property type="match status" value="1"/>
</dbReference>
<name>A0ABT1Z7X3_9ACTN</name>
<dbReference type="PROSITE" id="PS51000">
    <property type="entry name" value="HTH_DEOR_2"/>
    <property type="match status" value="1"/>
</dbReference>
<keyword evidence="5" id="KW-1185">Reference proteome</keyword>
<sequence>MTNASQRITSEERQNRILDMLSRKGEVVVSELSTEFGVSAVTIRTDLTELEHEGKLKRIHGGAVPARELVVPSLPTRIRRNVRAKDAIGKAAAELVHDGETILVGSGSTTLAFIRSLDKKRDISIISDEPAAHTYIQQHLPNATPISTGGILGRGFHLYGPYLSASLVGTHVDKVFLGADGFERRLGFLAERQVTADAKKEFMKHASKVIILMDATKVGASRLFVPFAQPGNVDLVIMDTDPSDVVAEAARVDGGRARVVEVVRQTAGL</sequence>
<proteinExistence type="predicted"/>
<organism evidence="4 5">
    <name type="scientific">Tractidigestivibacter montrealensis</name>
    <dbReference type="NCBI Taxonomy" id="2972466"/>
    <lineage>
        <taxon>Bacteria</taxon>
        <taxon>Bacillati</taxon>
        <taxon>Actinomycetota</taxon>
        <taxon>Coriobacteriia</taxon>
        <taxon>Coriobacteriales</taxon>
        <taxon>Atopobiaceae</taxon>
        <taxon>Tractidigestivibacter</taxon>
    </lineage>
</organism>
<gene>
    <name evidence="4" type="ORF">NVS32_05000</name>
</gene>
<dbReference type="EMBL" id="JANSKA010000003">
    <property type="protein sequence ID" value="MCR9036305.1"/>
    <property type="molecule type" value="Genomic_DNA"/>
</dbReference>
<comment type="caution">
    <text evidence="4">The sequence shown here is derived from an EMBL/GenBank/DDBJ whole genome shotgun (WGS) entry which is preliminary data.</text>
</comment>
<dbReference type="Pfam" id="PF00455">
    <property type="entry name" value="DeoRC"/>
    <property type="match status" value="1"/>
</dbReference>
<evidence type="ECO:0000259" key="3">
    <source>
        <dbReference type="PROSITE" id="PS51000"/>
    </source>
</evidence>
<dbReference type="SUPFAM" id="SSF100950">
    <property type="entry name" value="NagB/RpiA/CoA transferase-like"/>
    <property type="match status" value="1"/>
</dbReference>
<keyword evidence="2" id="KW-0804">Transcription</keyword>
<dbReference type="Proteomes" id="UP001204320">
    <property type="component" value="Unassembled WGS sequence"/>
</dbReference>
<keyword evidence="4" id="KW-0238">DNA-binding</keyword>
<dbReference type="InterPro" id="IPR036388">
    <property type="entry name" value="WH-like_DNA-bd_sf"/>
</dbReference>
<reference evidence="4 5" key="1">
    <citation type="submission" date="2022-08" db="EMBL/GenBank/DDBJ databases">
        <title>Tractidigestivibacter montrealensis type strain KD21.</title>
        <authorList>
            <person name="Diop K."/>
            <person name="Richard C."/>
            <person name="Routy B."/>
        </authorList>
    </citation>
    <scope>NUCLEOTIDE SEQUENCE [LARGE SCALE GENOMIC DNA]</scope>
    <source>
        <strain evidence="4 5">KD21</strain>
    </source>
</reference>
<dbReference type="InterPro" id="IPR001034">
    <property type="entry name" value="DeoR_HTH"/>
</dbReference>
<dbReference type="RefSeq" id="WP_158553514.1">
    <property type="nucleotide sequence ID" value="NZ_JANSKA010000003.1"/>
</dbReference>
<dbReference type="GO" id="GO:0003677">
    <property type="term" value="F:DNA binding"/>
    <property type="evidence" value="ECO:0007669"/>
    <property type="project" value="UniProtKB-KW"/>
</dbReference>
<evidence type="ECO:0000256" key="1">
    <source>
        <dbReference type="ARBA" id="ARBA00023015"/>
    </source>
</evidence>
<dbReference type="PRINTS" id="PR00037">
    <property type="entry name" value="HTHLACR"/>
</dbReference>
<dbReference type="InterPro" id="IPR037171">
    <property type="entry name" value="NagB/RpiA_transferase-like"/>
</dbReference>